<dbReference type="Gene3D" id="1.10.150.240">
    <property type="entry name" value="Putative phosphatase, domain 2"/>
    <property type="match status" value="1"/>
</dbReference>
<reference evidence="4 5" key="1">
    <citation type="journal article" date="2010" name="J. Bacteriol.">
        <title>Genome sequences of Oceanicola granulosus HTCC2516(T) and Oceanicola batsensis HTCC2597(TDelta).</title>
        <authorList>
            <person name="Thrash J.C."/>
            <person name="Cho J.C."/>
            <person name="Vergin K.L."/>
            <person name="Giovannoni S.J."/>
        </authorList>
    </citation>
    <scope>NUCLEOTIDE SEQUENCE [LARGE SCALE GENOMIC DNA]</scope>
    <source>
        <strain evidence="5">ATCC BAA-863 / DSM 15984 / KCTC 12145 / HTCC2597</strain>
    </source>
</reference>
<comment type="catalytic activity">
    <reaction evidence="3">
        <text>an (S)-2-haloacid + H2O = a (2R)-2-hydroxycarboxylate + a halide anion + H(+)</text>
        <dbReference type="Rhea" id="RHEA:11192"/>
        <dbReference type="ChEBI" id="CHEBI:15377"/>
        <dbReference type="ChEBI" id="CHEBI:15378"/>
        <dbReference type="ChEBI" id="CHEBI:16042"/>
        <dbReference type="ChEBI" id="CHEBI:58314"/>
        <dbReference type="ChEBI" id="CHEBI:137405"/>
        <dbReference type="EC" id="3.8.1.2"/>
    </reaction>
</comment>
<gene>
    <name evidence="4" type="ORF">OB2597_06865</name>
</gene>
<dbReference type="InterPro" id="IPR023198">
    <property type="entry name" value="PGP-like_dom2"/>
</dbReference>
<dbReference type="AlphaFoldDB" id="A3TTK8"/>
<dbReference type="InterPro" id="IPR023214">
    <property type="entry name" value="HAD_sf"/>
</dbReference>
<evidence type="ECO:0000313" key="4">
    <source>
        <dbReference type="EMBL" id="EAQ04985.1"/>
    </source>
</evidence>
<dbReference type="RefSeq" id="WP_009805602.1">
    <property type="nucleotide sequence ID" value="NZ_CH724131.1"/>
</dbReference>
<sequence length="228" mass="24574">MPRIPHNATLAFDVYGTLIDPHALTGSLRDLVGDRAAEVSALWRQKQLEYSFRRGLMKRYVPFATVTAEALDYALTAAGPRVSDEARAGLLERYRTLDAFADARPALAALQGRGLACHAFSNGDPEDIESLLRSQDLWSAMAGAVSVQPVESFKPDPAVYAHFCDTTGAAPAACWLVSSNPFDVIGAMASGWQAVWVQRDPAVAFDPWGPQPTLTLASLQELPGCLAD</sequence>
<evidence type="ECO:0000256" key="1">
    <source>
        <dbReference type="ARBA" id="ARBA00008106"/>
    </source>
</evidence>
<dbReference type="PRINTS" id="PR00413">
    <property type="entry name" value="HADHALOGNASE"/>
</dbReference>
<comment type="caution">
    <text evidence="4">The sequence shown here is derived from an EMBL/GenBank/DDBJ whole genome shotgun (WGS) entry which is preliminary data.</text>
</comment>
<dbReference type="SFLD" id="SFLDS00003">
    <property type="entry name" value="Haloacid_Dehalogenase"/>
    <property type="match status" value="1"/>
</dbReference>
<dbReference type="SUPFAM" id="SSF56784">
    <property type="entry name" value="HAD-like"/>
    <property type="match status" value="1"/>
</dbReference>
<dbReference type="InterPro" id="IPR036412">
    <property type="entry name" value="HAD-like_sf"/>
</dbReference>
<dbReference type="InterPro" id="IPR006328">
    <property type="entry name" value="2-HAD"/>
</dbReference>
<dbReference type="PANTHER" id="PTHR43316">
    <property type="entry name" value="HYDROLASE, HALOACID DELAHOGENASE-RELATED"/>
    <property type="match status" value="1"/>
</dbReference>
<accession>A3TTK8</accession>
<dbReference type="GO" id="GO:0018784">
    <property type="term" value="F:(S)-2-haloacid dehalogenase activity"/>
    <property type="evidence" value="ECO:0007669"/>
    <property type="project" value="UniProtKB-UniRule"/>
</dbReference>
<dbReference type="NCBIfam" id="TIGR01493">
    <property type="entry name" value="HAD-SF-IA-v2"/>
    <property type="match status" value="1"/>
</dbReference>
<name>A3TTK8_PSEBH</name>
<evidence type="ECO:0000256" key="2">
    <source>
        <dbReference type="ARBA" id="ARBA00022801"/>
    </source>
</evidence>
<dbReference type="EMBL" id="AAMO01000001">
    <property type="protein sequence ID" value="EAQ04985.1"/>
    <property type="molecule type" value="Genomic_DNA"/>
</dbReference>
<comment type="similarity">
    <text evidence="1 3">Belongs to the HAD-like hydrolase superfamily. S-2-haloalkanoic acid dehalogenase family.</text>
</comment>
<evidence type="ECO:0000256" key="3">
    <source>
        <dbReference type="RuleBase" id="RU368077"/>
    </source>
</evidence>
<protein>
    <recommendedName>
        <fullName evidence="3">(S)-2-haloacid dehalogenase</fullName>
        <ecNumber evidence="3">3.8.1.2</ecNumber>
    </recommendedName>
    <alternativeName>
        <fullName evidence="3">2-haloalkanoic acid dehalogenase</fullName>
    </alternativeName>
    <alternativeName>
        <fullName evidence="3">Halocarboxylic acid halidohydrolase</fullName>
    </alternativeName>
    <alternativeName>
        <fullName evidence="3">L-2-haloacid dehalogenase</fullName>
    </alternativeName>
</protein>
<dbReference type="STRING" id="252305.OB2597_06865"/>
<dbReference type="EC" id="3.8.1.2" evidence="3"/>
<proteinExistence type="inferred from homology"/>
<dbReference type="Pfam" id="PF00702">
    <property type="entry name" value="Hydrolase"/>
    <property type="match status" value="1"/>
</dbReference>
<dbReference type="PANTHER" id="PTHR43316:SF3">
    <property type="entry name" value="HALOACID DEHALOGENASE, TYPE II (AFU_ORTHOLOGUE AFUA_2G07750)-RELATED"/>
    <property type="match status" value="1"/>
</dbReference>
<dbReference type="OrthoDB" id="7989657at2"/>
<dbReference type="Proteomes" id="UP000004318">
    <property type="component" value="Unassembled WGS sequence"/>
</dbReference>
<evidence type="ECO:0000313" key="5">
    <source>
        <dbReference type="Proteomes" id="UP000004318"/>
    </source>
</evidence>
<dbReference type="HOGENOM" id="CLU_045011_3_1_5"/>
<dbReference type="eggNOG" id="COG1011">
    <property type="taxonomic scope" value="Bacteria"/>
</dbReference>
<keyword evidence="5" id="KW-1185">Reference proteome</keyword>
<dbReference type="InterPro" id="IPR006439">
    <property type="entry name" value="HAD-SF_hydro_IA"/>
</dbReference>
<dbReference type="NCBIfam" id="TIGR01428">
    <property type="entry name" value="HAD_type_II"/>
    <property type="match status" value="1"/>
</dbReference>
<dbReference type="CDD" id="cd02588">
    <property type="entry name" value="HAD_L2-DEX"/>
    <property type="match status" value="1"/>
</dbReference>
<dbReference type="InterPro" id="IPR051540">
    <property type="entry name" value="S-2-haloacid_dehalogenase"/>
</dbReference>
<keyword evidence="2 3" id="KW-0378">Hydrolase</keyword>
<organism evidence="4 5">
    <name type="scientific">Pseudooceanicola batsensis (strain ATCC BAA-863 / DSM 15984 / KCTC 12145 / HTCC2597)</name>
    <name type="common">Oceanicola batsensis</name>
    <dbReference type="NCBI Taxonomy" id="252305"/>
    <lineage>
        <taxon>Bacteria</taxon>
        <taxon>Pseudomonadati</taxon>
        <taxon>Pseudomonadota</taxon>
        <taxon>Alphaproteobacteria</taxon>
        <taxon>Rhodobacterales</taxon>
        <taxon>Paracoccaceae</taxon>
        <taxon>Pseudooceanicola</taxon>
    </lineage>
</organism>
<dbReference type="SFLD" id="SFLDG01129">
    <property type="entry name" value="C1.5:_HAD__Beta-PGM__Phosphata"/>
    <property type="match status" value="1"/>
</dbReference>
<dbReference type="Gene3D" id="3.40.50.1000">
    <property type="entry name" value="HAD superfamily/HAD-like"/>
    <property type="match status" value="1"/>
</dbReference>
<comment type="function">
    <text evidence="3">Catalyzes the hydrolytic dehalogenation of small (S)-2-haloalkanoic acids to yield the corresponding (R)-2-hydroxyalkanoic acids.</text>
</comment>